<accession>A0ABW1YTR4</accession>
<evidence type="ECO:0000313" key="1">
    <source>
        <dbReference type="EMBL" id="MFC6635293.1"/>
    </source>
</evidence>
<dbReference type="Proteomes" id="UP001596425">
    <property type="component" value="Unassembled WGS sequence"/>
</dbReference>
<proteinExistence type="predicted"/>
<reference evidence="2" key="1">
    <citation type="journal article" date="2019" name="Int. J. Syst. Evol. Microbiol.">
        <title>The Global Catalogue of Microorganisms (GCM) 10K type strain sequencing project: providing services to taxonomists for standard genome sequencing and annotation.</title>
        <authorList>
            <consortium name="The Broad Institute Genomics Platform"/>
            <consortium name="The Broad Institute Genome Sequencing Center for Infectious Disease"/>
            <person name="Wu L."/>
            <person name="Ma J."/>
        </authorList>
    </citation>
    <scope>NUCLEOTIDE SEQUENCE [LARGE SCALE GENOMIC DNA]</scope>
    <source>
        <strain evidence="2">CGMCC 1.13718</strain>
    </source>
</reference>
<dbReference type="EMBL" id="JBHSVR010000001">
    <property type="protein sequence ID" value="MFC6635293.1"/>
    <property type="molecule type" value="Genomic_DNA"/>
</dbReference>
<dbReference type="Pfam" id="PF26620">
    <property type="entry name" value="DUF8197"/>
    <property type="match status" value="1"/>
</dbReference>
<dbReference type="NCBIfam" id="NF046101">
    <property type="entry name" value="PA3496_fam"/>
    <property type="match status" value="1"/>
</dbReference>
<dbReference type="InterPro" id="IPR058510">
    <property type="entry name" value="DUF8197"/>
</dbReference>
<evidence type="ECO:0000313" key="2">
    <source>
        <dbReference type="Proteomes" id="UP001596425"/>
    </source>
</evidence>
<protein>
    <submittedName>
        <fullName evidence="1">PA3496 family putative envelope integrity protein</fullName>
    </submittedName>
</protein>
<keyword evidence="2" id="KW-1185">Reference proteome</keyword>
<dbReference type="InterPro" id="IPR058059">
    <property type="entry name" value="PA3496-like"/>
</dbReference>
<organism evidence="1 2">
    <name type="scientific">Microbulbifer taiwanensis</name>
    <dbReference type="NCBI Taxonomy" id="986746"/>
    <lineage>
        <taxon>Bacteria</taxon>
        <taxon>Pseudomonadati</taxon>
        <taxon>Pseudomonadota</taxon>
        <taxon>Gammaproteobacteria</taxon>
        <taxon>Cellvibrionales</taxon>
        <taxon>Microbulbiferaceae</taxon>
        <taxon>Microbulbifer</taxon>
    </lineage>
</organism>
<dbReference type="RefSeq" id="WP_193192799.1">
    <property type="nucleotide sequence ID" value="NZ_JACZFR010000034.1"/>
</dbReference>
<gene>
    <name evidence="1" type="ORF">ACFQBM_18605</name>
</gene>
<sequence length="112" mass="12957">MPAGGMPRSGAKKLVSASKILLDRDWQSWLICDGTTKTTRVFLLSQIEIVEFRMSGNVSENYVDFDNDDIPQIATEVLRQATSQPPRDARRMVEDKLEEMRLRRELMDYDFD</sequence>
<name>A0ABW1YTR4_9GAMM</name>
<comment type="caution">
    <text evidence="1">The sequence shown here is derived from an EMBL/GenBank/DDBJ whole genome shotgun (WGS) entry which is preliminary data.</text>
</comment>